<dbReference type="InterPro" id="IPR037523">
    <property type="entry name" value="VOC_core"/>
</dbReference>
<evidence type="ECO:0000256" key="1">
    <source>
        <dbReference type="SAM" id="MobiDB-lite"/>
    </source>
</evidence>
<name>A0A1V4CVS8_9ACTN</name>
<feature type="region of interest" description="Disordered" evidence="1">
    <location>
        <begin position="114"/>
        <end position="146"/>
    </location>
</feature>
<evidence type="ECO:0000313" key="3">
    <source>
        <dbReference type="EMBL" id="OPF71709.1"/>
    </source>
</evidence>
<sequence length="265" mass="26779">MSLAVPSLGAAQQFYTAVLGWTWRPTGPGEGFRTALFGGAPVAGVGALANSLRGAVAWTPFFAVADADATAAHIRERGGTVGVGPLPFGTGRRAGLATDPDGAVFGFWTGEALPGWPSGPEGPSGPSGPEGAEGPLTPGGSGEGAPARLELRTRDAFAAALFYGELFGWASPESTCSVEYANDEVIVCEEGRKLAVIHGGAVEQAPDPRVRPRWYVHFRVPDVTAAVAAARAAGGTVALPPDASPTGGQAILCDPDGGLFTVTAA</sequence>
<organism evidence="3 4">
    <name type="scientific">Streptomyces antioxidans</name>
    <dbReference type="NCBI Taxonomy" id="1507734"/>
    <lineage>
        <taxon>Bacteria</taxon>
        <taxon>Bacillati</taxon>
        <taxon>Actinomycetota</taxon>
        <taxon>Actinomycetes</taxon>
        <taxon>Kitasatosporales</taxon>
        <taxon>Streptomycetaceae</taxon>
        <taxon>Streptomyces</taxon>
    </lineage>
</organism>
<dbReference type="PROSITE" id="PS51819">
    <property type="entry name" value="VOC"/>
    <property type="match status" value="2"/>
</dbReference>
<comment type="caution">
    <text evidence="3">The sequence shown here is derived from an EMBL/GenBank/DDBJ whole genome shotgun (WGS) entry which is preliminary data.</text>
</comment>
<dbReference type="SUPFAM" id="SSF54593">
    <property type="entry name" value="Glyoxalase/Bleomycin resistance protein/Dihydroxybiphenyl dioxygenase"/>
    <property type="match status" value="2"/>
</dbReference>
<proteinExistence type="predicted"/>
<dbReference type="AlphaFoldDB" id="A0A1V4CVS8"/>
<dbReference type="InterPro" id="IPR004360">
    <property type="entry name" value="Glyas_Fos-R_dOase_dom"/>
</dbReference>
<dbReference type="InterPro" id="IPR052164">
    <property type="entry name" value="Anthracycline_SecMetBiosynth"/>
</dbReference>
<reference evidence="3" key="1">
    <citation type="submission" date="2016-12" db="EMBL/GenBank/DDBJ databases">
        <title>Genome sequence of Streptomyces antioxidans MUSC 164.</title>
        <authorList>
            <person name="Lee L.-H."/>
            <person name="Ser H.-L."/>
        </authorList>
    </citation>
    <scope>NUCLEOTIDE SEQUENCE [LARGE SCALE GENOMIC DNA]</scope>
    <source>
        <strain evidence="3">MUSC 164</strain>
    </source>
</reference>
<dbReference type="InterPro" id="IPR029068">
    <property type="entry name" value="Glyas_Bleomycin-R_OHBP_Dase"/>
</dbReference>
<dbReference type="Pfam" id="PF00903">
    <property type="entry name" value="Glyoxalase"/>
    <property type="match status" value="1"/>
</dbReference>
<gene>
    <name evidence="3" type="ORF">VT50_0233365</name>
</gene>
<evidence type="ECO:0000259" key="2">
    <source>
        <dbReference type="PROSITE" id="PS51819"/>
    </source>
</evidence>
<dbReference type="Pfam" id="PF18029">
    <property type="entry name" value="Glyoxalase_6"/>
    <property type="match status" value="1"/>
</dbReference>
<protein>
    <submittedName>
        <fullName evidence="3">Bleomycin resistance protein</fullName>
    </submittedName>
</protein>
<dbReference type="Proteomes" id="UP000033615">
    <property type="component" value="Unassembled WGS sequence"/>
</dbReference>
<feature type="domain" description="VOC" evidence="2">
    <location>
        <begin position="1"/>
        <end position="110"/>
    </location>
</feature>
<accession>A0A1V4CVS8</accession>
<dbReference type="InterPro" id="IPR041581">
    <property type="entry name" value="Glyoxalase_6"/>
</dbReference>
<keyword evidence="4" id="KW-1185">Reference proteome</keyword>
<feature type="domain" description="VOC" evidence="2">
    <location>
        <begin position="145"/>
        <end position="265"/>
    </location>
</feature>
<dbReference type="EMBL" id="LAKD02000119">
    <property type="protein sequence ID" value="OPF71709.1"/>
    <property type="molecule type" value="Genomic_DNA"/>
</dbReference>
<dbReference type="PANTHER" id="PTHR33993:SF10">
    <property type="entry name" value="CONSERVED PROTEIN"/>
    <property type="match status" value="1"/>
</dbReference>
<evidence type="ECO:0000313" key="4">
    <source>
        <dbReference type="Proteomes" id="UP000033615"/>
    </source>
</evidence>
<dbReference type="Gene3D" id="3.10.180.10">
    <property type="entry name" value="2,3-Dihydroxybiphenyl 1,2-Dioxygenase, domain 1"/>
    <property type="match status" value="2"/>
</dbReference>
<dbReference type="PANTHER" id="PTHR33993">
    <property type="entry name" value="GLYOXALASE-RELATED"/>
    <property type="match status" value="1"/>
</dbReference>